<protein>
    <recommendedName>
        <fullName evidence="6">Beta-glucosidase</fullName>
    </recommendedName>
</protein>
<dbReference type="SUPFAM" id="SSF51445">
    <property type="entry name" value="(Trans)glycosidases"/>
    <property type="match status" value="1"/>
</dbReference>
<dbReference type="Gene3D" id="3.20.20.80">
    <property type="entry name" value="Glycosidases"/>
    <property type="match status" value="1"/>
</dbReference>
<dbReference type="InterPro" id="IPR001360">
    <property type="entry name" value="Glyco_hydro_1"/>
</dbReference>
<keyword evidence="2" id="KW-0378">Hydrolase</keyword>
<keyword evidence="3" id="KW-0732">Signal</keyword>
<feature type="chain" id="PRO_5043573052" description="Beta-glucosidase" evidence="3">
    <location>
        <begin position="30"/>
        <end position="80"/>
    </location>
</feature>
<evidence type="ECO:0000256" key="3">
    <source>
        <dbReference type="SAM" id="SignalP"/>
    </source>
</evidence>
<dbReference type="Proteomes" id="UP001497516">
    <property type="component" value="Chromosome 4"/>
</dbReference>
<keyword evidence="5" id="KW-1185">Reference proteome</keyword>
<evidence type="ECO:0000313" key="5">
    <source>
        <dbReference type="Proteomes" id="UP001497516"/>
    </source>
</evidence>
<evidence type="ECO:0000313" key="4">
    <source>
        <dbReference type="EMBL" id="CAL1385366.1"/>
    </source>
</evidence>
<organism evidence="4 5">
    <name type="scientific">Linum trigynum</name>
    <dbReference type="NCBI Taxonomy" id="586398"/>
    <lineage>
        <taxon>Eukaryota</taxon>
        <taxon>Viridiplantae</taxon>
        <taxon>Streptophyta</taxon>
        <taxon>Embryophyta</taxon>
        <taxon>Tracheophyta</taxon>
        <taxon>Spermatophyta</taxon>
        <taxon>Magnoliopsida</taxon>
        <taxon>eudicotyledons</taxon>
        <taxon>Gunneridae</taxon>
        <taxon>Pentapetalae</taxon>
        <taxon>rosids</taxon>
        <taxon>fabids</taxon>
        <taxon>Malpighiales</taxon>
        <taxon>Linaceae</taxon>
        <taxon>Linum</taxon>
    </lineage>
</organism>
<dbReference type="Pfam" id="PF00232">
    <property type="entry name" value="Glyco_hydro_1"/>
    <property type="match status" value="1"/>
</dbReference>
<gene>
    <name evidence="4" type="ORF">LTRI10_LOCUS26512</name>
</gene>
<dbReference type="PROSITE" id="PS00653">
    <property type="entry name" value="GLYCOSYL_HYDROL_F1_2"/>
    <property type="match status" value="1"/>
</dbReference>
<evidence type="ECO:0008006" key="6">
    <source>
        <dbReference type="Google" id="ProtNLM"/>
    </source>
</evidence>
<dbReference type="InterPro" id="IPR017853">
    <property type="entry name" value="GH"/>
</dbReference>
<dbReference type="EMBL" id="OZ034817">
    <property type="protein sequence ID" value="CAL1385366.1"/>
    <property type="molecule type" value="Genomic_DNA"/>
</dbReference>
<name>A0AAV2EHB8_9ROSI</name>
<dbReference type="GO" id="GO:0004553">
    <property type="term" value="F:hydrolase activity, hydrolyzing O-glycosyl compounds"/>
    <property type="evidence" value="ECO:0007669"/>
    <property type="project" value="InterPro"/>
</dbReference>
<comment type="similarity">
    <text evidence="1">Belongs to the glycosyl hydrolase 1 family.</text>
</comment>
<dbReference type="AlphaFoldDB" id="A0AAV2EHB8"/>
<sequence length="80" mass="9023">MPETSRATTTHWQLLQFCFLSSVLCLVLSEPVEGEEAEVISRSHFPDGFLFGTTTSAYQIEGAYLEDVKGLNNWDVFSQF</sequence>
<evidence type="ECO:0000256" key="1">
    <source>
        <dbReference type="ARBA" id="ARBA00010838"/>
    </source>
</evidence>
<reference evidence="4 5" key="1">
    <citation type="submission" date="2024-04" db="EMBL/GenBank/DDBJ databases">
        <authorList>
            <person name="Fracassetti M."/>
        </authorList>
    </citation>
    <scope>NUCLEOTIDE SEQUENCE [LARGE SCALE GENOMIC DNA]</scope>
</reference>
<evidence type="ECO:0000256" key="2">
    <source>
        <dbReference type="ARBA" id="ARBA00022801"/>
    </source>
</evidence>
<dbReference type="GO" id="GO:0005975">
    <property type="term" value="P:carbohydrate metabolic process"/>
    <property type="evidence" value="ECO:0007669"/>
    <property type="project" value="InterPro"/>
</dbReference>
<feature type="signal peptide" evidence="3">
    <location>
        <begin position="1"/>
        <end position="29"/>
    </location>
</feature>
<proteinExistence type="inferred from homology"/>
<accession>A0AAV2EHB8</accession>
<dbReference type="InterPro" id="IPR033132">
    <property type="entry name" value="GH_1_N_CS"/>
</dbReference>